<accession>A0A850ERX3</accession>
<reference evidence="2" key="1">
    <citation type="submission" date="2020-06" db="EMBL/GenBank/DDBJ databases">
        <title>Paenibacillus sp. nov., isolated from soil.</title>
        <authorList>
            <person name="Seo Y.L."/>
        </authorList>
    </citation>
    <scope>NUCLEOTIDE SEQUENCE [LARGE SCALE GENOMIC DNA]</scope>
    <source>
        <strain evidence="2">JW14</strain>
    </source>
</reference>
<feature type="signal peptide" evidence="1">
    <location>
        <begin position="1"/>
        <end position="22"/>
    </location>
</feature>
<gene>
    <name evidence="2" type="ORF">HPT30_14310</name>
</gene>
<feature type="chain" id="PRO_5038445738" description="SHOCT domain-containing protein" evidence="1">
    <location>
        <begin position="23"/>
        <end position="129"/>
    </location>
</feature>
<keyword evidence="3" id="KW-1185">Reference proteome</keyword>
<name>A0A850ERX3_9BACL</name>
<dbReference type="EMBL" id="JABWCS010000209">
    <property type="protein sequence ID" value="NUU61512.1"/>
    <property type="molecule type" value="Genomic_DNA"/>
</dbReference>
<sequence>MNIKRVMIVGTMVVAMSFGGTAWGSSITSASPVAKWTATGVAEKDDLLEALNQSSNEELYESLYDGKSLHDIAADQGGDIANVIELQLTQLTQQLDERLHSGSITAEQYAAHKAEIKEIVEQSVLTSFG</sequence>
<proteinExistence type="predicted"/>
<dbReference type="Proteomes" id="UP000564806">
    <property type="component" value="Unassembled WGS sequence"/>
</dbReference>
<evidence type="ECO:0000313" key="3">
    <source>
        <dbReference type="Proteomes" id="UP000564806"/>
    </source>
</evidence>
<evidence type="ECO:0008006" key="4">
    <source>
        <dbReference type="Google" id="ProtNLM"/>
    </source>
</evidence>
<keyword evidence="1" id="KW-0732">Signal</keyword>
<evidence type="ECO:0000313" key="2">
    <source>
        <dbReference type="EMBL" id="NUU61512.1"/>
    </source>
</evidence>
<protein>
    <recommendedName>
        <fullName evidence="4">SHOCT domain-containing protein</fullName>
    </recommendedName>
</protein>
<evidence type="ECO:0000256" key="1">
    <source>
        <dbReference type="SAM" id="SignalP"/>
    </source>
</evidence>
<dbReference type="AlphaFoldDB" id="A0A850ERX3"/>
<organism evidence="2 3">
    <name type="scientific">Paenibacillus agri</name>
    <dbReference type="NCBI Taxonomy" id="2744309"/>
    <lineage>
        <taxon>Bacteria</taxon>
        <taxon>Bacillati</taxon>
        <taxon>Bacillota</taxon>
        <taxon>Bacilli</taxon>
        <taxon>Bacillales</taxon>
        <taxon>Paenibacillaceae</taxon>
        <taxon>Paenibacillus</taxon>
    </lineage>
</organism>
<comment type="caution">
    <text evidence="2">The sequence shown here is derived from an EMBL/GenBank/DDBJ whole genome shotgun (WGS) entry which is preliminary data.</text>
</comment>
<dbReference type="RefSeq" id="WP_175372033.1">
    <property type="nucleotide sequence ID" value="NZ_JABWCS010000209.1"/>
</dbReference>